<keyword evidence="4 6" id="KW-1133">Transmembrane helix</keyword>
<dbReference type="EMBL" id="OAOQ01000022">
    <property type="protein sequence ID" value="SNX74420.1"/>
    <property type="molecule type" value="Genomic_DNA"/>
</dbReference>
<dbReference type="OrthoDB" id="9792579at2"/>
<sequence length="310" mass="32144">MDLLGGINPAVLVASLMMASVPIIFAAIGELVVEKSGVLNLGVEGMMIIGAICGFAVAVETGSPVLGFVGGALGGATLSLIFALLTQFLMANQVATGLALTLFGLGLSSLIGQGYVGVKPPPVDRLDLGPLSDLPVLGTILFHHDLMVYLSIAAVVAVWAVMHHTRAGLVLRAVGENHDAAHALGYHVIRIRVLAILFGGAMAGLGGAYLSLIRVPQWTDGITSGAGWIALAIVVFAGWRPGRVLLGAYLFGGITVLQLNLQAAGARIPVQYLSMSPYLITILVLVIMSADRRRIASAPASLGRTFHASR</sequence>
<feature type="transmembrane region" description="Helical" evidence="6">
    <location>
        <begin position="270"/>
        <end position="288"/>
    </location>
</feature>
<comment type="subcellular location">
    <subcellularLocation>
        <location evidence="1">Cell membrane</location>
        <topology evidence="1">Multi-pass membrane protein</topology>
    </subcellularLocation>
</comment>
<dbReference type="RefSeq" id="WP_097031683.1">
    <property type="nucleotide sequence ID" value="NZ_OAOQ01000022.1"/>
</dbReference>
<dbReference type="PANTHER" id="PTHR43370:SF2">
    <property type="entry name" value="ABC TRANSPORTER PERMEASE PROTEIN"/>
    <property type="match status" value="1"/>
</dbReference>
<evidence type="ECO:0000256" key="4">
    <source>
        <dbReference type="ARBA" id="ARBA00022989"/>
    </source>
</evidence>
<keyword evidence="8" id="KW-1185">Reference proteome</keyword>
<reference evidence="8" key="1">
    <citation type="submission" date="2017-08" db="EMBL/GenBank/DDBJ databases">
        <authorList>
            <person name="Varghese N."/>
            <person name="Submissions S."/>
        </authorList>
    </citation>
    <scope>NUCLEOTIDE SEQUENCE [LARGE SCALE GENOMIC DNA]</scope>
    <source>
        <strain evidence="8">JA234</strain>
    </source>
</reference>
<evidence type="ECO:0000256" key="3">
    <source>
        <dbReference type="ARBA" id="ARBA00022692"/>
    </source>
</evidence>
<dbReference type="GO" id="GO:0005886">
    <property type="term" value="C:plasma membrane"/>
    <property type="evidence" value="ECO:0007669"/>
    <property type="project" value="UniProtKB-SubCell"/>
</dbReference>
<dbReference type="GO" id="GO:0022857">
    <property type="term" value="F:transmembrane transporter activity"/>
    <property type="evidence" value="ECO:0007669"/>
    <property type="project" value="InterPro"/>
</dbReference>
<dbReference type="Pfam" id="PF02653">
    <property type="entry name" value="BPD_transp_2"/>
    <property type="match status" value="1"/>
</dbReference>
<keyword evidence="3 6" id="KW-0812">Transmembrane</keyword>
<gene>
    <name evidence="7" type="ORF">SAMN05878503_12233</name>
</gene>
<evidence type="ECO:0000256" key="1">
    <source>
        <dbReference type="ARBA" id="ARBA00004651"/>
    </source>
</evidence>
<feature type="transmembrane region" description="Helical" evidence="6">
    <location>
        <begin position="136"/>
        <end position="162"/>
    </location>
</feature>
<evidence type="ECO:0000256" key="2">
    <source>
        <dbReference type="ARBA" id="ARBA00022475"/>
    </source>
</evidence>
<feature type="transmembrane region" description="Helical" evidence="6">
    <location>
        <begin position="193"/>
        <end position="215"/>
    </location>
</feature>
<evidence type="ECO:0000313" key="7">
    <source>
        <dbReference type="EMBL" id="SNX74420.1"/>
    </source>
</evidence>
<dbReference type="CDD" id="cd06580">
    <property type="entry name" value="TM_PBP1_transp_TpRbsC_like"/>
    <property type="match status" value="1"/>
</dbReference>
<evidence type="ECO:0000256" key="5">
    <source>
        <dbReference type="ARBA" id="ARBA00023136"/>
    </source>
</evidence>
<feature type="transmembrane region" description="Helical" evidence="6">
    <location>
        <begin position="6"/>
        <end position="26"/>
    </location>
</feature>
<protein>
    <submittedName>
        <fullName evidence="7">Nucleoside ABC transporter membrane protein</fullName>
    </submittedName>
</protein>
<dbReference type="AlphaFoldDB" id="A0A285D3N1"/>
<name>A0A285D3N1_9RHOB</name>
<feature type="transmembrane region" description="Helical" evidence="6">
    <location>
        <begin position="65"/>
        <end position="85"/>
    </location>
</feature>
<keyword evidence="2" id="KW-1003">Cell membrane</keyword>
<evidence type="ECO:0000256" key="6">
    <source>
        <dbReference type="SAM" id="Phobius"/>
    </source>
</evidence>
<organism evidence="7 8">
    <name type="scientific">Cereibacter ovatus</name>
    <dbReference type="NCBI Taxonomy" id="439529"/>
    <lineage>
        <taxon>Bacteria</taxon>
        <taxon>Pseudomonadati</taxon>
        <taxon>Pseudomonadota</taxon>
        <taxon>Alphaproteobacteria</taxon>
        <taxon>Rhodobacterales</taxon>
        <taxon>Paracoccaceae</taxon>
        <taxon>Cereibacter</taxon>
    </lineage>
</organism>
<feature type="transmembrane region" description="Helical" evidence="6">
    <location>
        <begin position="97"/>
        <end position="116"/>
    </location>
</feature>
<feature type="transmembrane region" description="Helical" evidence="6">
    <location>
        <begin position="246"/>
        <end position="264"/>
    </location>
</feature>
<evidence type="ECO:0000313" key="8">
    <source>
        <dbReference type="Proteomes" id="UP000219467"/>
    </source>
</evidence>
<feature type="transmembrane region" description="Helical" evidence="6">
    <location>
        <begin position="221"/>
        <end position="239"/>
    </location>
</feature>
<accession>A0A285D3N1</accession>
<proteinExistence type="predicted"/>
<keyword evidence="5 6" id="KW-0472">Membrane</keyword>
<dbReference type="InterPro" id="IPR001851">
    <property type="entry name" value="ABC_transp_permease"/>
</dbReference>
<feature type="transmembrane region" description="Helical" evidence="6">
    <location>
        <begin position="38"/>
        <end position="59"/>
    </location>
</feature>
<dbReference type="PANTHER" id="PTHR43370">
    <property type="entry name" value="SUGAR ABC TRANSPORTER INTEGRAL MEMBRANE PROTEIN-RELATED"/>
    <property type="match status" value="1"/>
</dbReference>
<dbReference type="Proteomes" id="UP000219467">
    <property type="component" value="Unassembled WGS sequence"/>
</dbReference>